<protein>
    <submittedName>
        <fullName evidence="2">Uncharacterized protein</fullName>
    </submittedName>
</protein>
<dbReference type="EMBL" id="JAUCMV010000003">
    <property type="protein sequence ID" value="KAK0412239.1"/>
    <property type="molecule type" value="Genomic_DNA"/>
</dbReference>
<gene>
    <name evidence="2" type="ORF">QR680_006107</name>
</gene>
<comment type="caution">
    <text evidence="2">The sequence shown here is derived from an EMBL/GenBank/DDBJ whole genome shotgun (WGS) entry which is preliminary data.</text>
</comment>
<dbReference type="Proteomes" id="UP001175271">
    <property type="component" value="Unassembled WGS sequence"/>
</dbReference>
<accession>A0AA39HWR1</accession>
<feature type="transmembrane region" description="Helical" evidence="1">
    <location>
        <begin position="248"/>
        <end position="268"/>
    </location>
</feature>
<keyword evidence="3" id="KW-1185">Reference proteome</keyword>
<organism evidence="2 3">
    <name type="scientific">Steinernema hermaphroditum</name>
    <dbReference type="NCBI Taxonomy" id="289476"/>
    <lineage>
        <taxon>Eukaryota</taxon>
        <taxon>Metazoa</taxon>
        <taxon>Ecdysozoa</taxon>
        <taxon>Nematoda</taxon>
        <taxon>Chromadorea</taxon>
        <taxon>Rhabditida</taxon>
        <taxon>Tylenchina</taxon>
        <taxon>Panagrolaimomorpha</taxon>
        <taxon>Strongyloidoidea</taxon>
        <taxon>Steinernematidae</taxon>
        <taxon>Steinernema</taxon>
    </lineage>
</organism>
<proteinExistence type="predicted"/>
<keyword evidence="1" id="KW-1133">Transmembrane helix</keyword>
<sequence length="385" mass="43801">MTEEDSLMLLDFEEDVFADEEAEARKEEKPSEVRDEEIARKLNILKSLEPRQISRRSLEMIEDIEQSAMMADLQNANGQQLLLLAEQLRINRETMEATIKRTEERDKHLPIRDYLLAEAVKLAGSLGKTCPRTSECFKSFKIEYFSRAQATRPGGRRLVNDEFSILTYLKQRRQSATSCQTEQRIQTLRLVIATKATAISYAFIVSQALSWLLAAGSTVENFSLYPLDDDFDRTALCIHTWARAATQLTLFAVMGLLYLLTIVRLTMYACRTQIYSSGQQSRWLILRSVLIYCTPPNVFIAVGVAGSYCSAVILTLIPVDRMFFVSTCTPVKHVAEQLITPRLFVTSLSALFAFADYRKAITSMFSEIVRRKKKLFFVTARTVSS</sequence>
<evidence type="ECO:0000313" key="3">
    <source>
        <dbReference type="Proteomes" id="UP001175271"/>
    </source>
</evidence>
<keyword evidence="1" id="KW-0472">Membrane</keyword>
<name>A0AA39HWR1_9BILA</name>
<reference evidence="2" key="1">
    <citation type="submission" date="2023-06" db="EMBL/GenBank/DDBJ databases">
        <title>Genomic analysis of the entomopathogenic nematode Steinernema hermaphroditum.</title>
        <authorList>
            <person name="Schwarz E.M."/>
            <person name="Heppert J.K."/>
            <person name="Baniya A."/>
            <person name="Schwartz H.T."/>
            <person name="Tan C.-H."/>
            <person name="Antoshechkin I."/>
            <person name="Sternberg P.W."/>
            <person name="Goodrich-Blair H."/>
            <person name="Dillman A.R."/>
        </authorList>
    </citation>
    <scope>NUCLEOTIDE SEQUENCE</scope>
    <source>
        <strain evidence="2">PS9179</strain>
        <tissue evidence="2">Whole animal</tissue>
    </source>
</reference>
<evidence type="ECO:0000256" key="1">
    <source>
        <dbReference type="SAM" id="Phobius"/>
    </source>
</evidence>
<dbReference type="AlphaFoldDB" id="A0AA39HWR1"/>
<feature type="transmembrane region" description="Helical" evidence="1">
    <location>
        <begin position="289"/>
        <end position="319"/>
    </location>
</feature>
<feature type="transmembrane region" description="Helical" evidence="1">
    <location>
        <begin position="339"/>
        <end position="357"/>
    </location>
</feature>
<evidence type="ECO:0000313" key="2">
    <source>
        <dbReference type="EMBL" id="KAK0412239.1"/>
    </source>
</evidence>
<keyword evidence="1" id="KW-0812">Transmembrane</keyword>